<evidence type="ECO:0000313" key="2">
    <source>
        <dbReference type="Proteomes" id="UP000294335"/>
    </source>
</evidence>
<dbReference type="AlphaFoldDB" id="A0AAQ1PAR9"/>
<sequence length="90" mass="9790">MSGCRRILPRWRQDWRLRDIAGSKHRVACFAGAPAPTGTALAFSSHFTCGSGHAREADNAVDGTGFARVRGQARSHRFALTSNVHRAASR</sequence>
<evidence type="ECO:0000313" key="1">
    <source>
        <dbReference type="EMBL" id="SPO60890.1"/>
    </source>
</evidence>
<accession>A0AAQ1PAR9</accession>
<name>A0AAQ1PAR9_9PSED</name>
<proteinExistence type="predicted"/>
<comment type="caution">
    <text evidence="1">The sequence shown here is derived from an EMBL/GenBank/DDBJ whole genome shotgun (WGS) entry which is preliminary data.</text>
</comment>
<dbReference type="EMBL" id="OPYN01000106">
    <property type="protein sequence ID" value="SPO60890.1"/>
    <property type="molecule type" value="Genomic_DNA"/>
</dbReference>
<organism evidence="1 2">
    <name type="scientific">Pseudomonas inefficax</name>
    <dbReference type="NCBI Taxonomy" id="2078786"/>
    <lineage>
        <taxon>Bacteria</taxon>
        <taxon>Pseudomonadati</taxon>
        <taxon>Pseudomonadota</taxon>
        <taxon>Gammaproteobacteria</taxon>
        <taxon>Pseudomonadales</taxon>
        <taxon>Pseudomonadaceae</taxon>
        <taxon>Pseudomonas</taxon>
    </lineage>
</organism>
<gene>
    <name evidence="1" type="ORF">JV551A3_V1_1060001</name>
</gene>
<protein>
    <submittedName>
        <fullName evidence="1">Uncharacterized protein</fullName>
    </submittedName>
</protein>
<reference evidence="1 2" key="1">
    <citation type="submission" date="2018-02" db="EMBL/GenBank/DDBJ databases">
        <authorList>
            <person name="Dubost A."/>
        </authorList>
    </citation>
    <scope>NUCLEOTIDE SEQUENCE [LARGE SCALE GENOMIC DNA]</scope>
    <source>
        <strain evidence="2">JV551A3</strain>
    </source>
</reference>
<keyword evidence="2" id="KW-1185">Reference proteome</keyword>
<dbReference type="Proteomes" id="UP000294335">
    <property type="component" value="Unassembled WGS sequence"/>
</dbReference>